<evidence type="ECO:0000256" key="2">
    <source>
        <dbReference type="ARBA" id="ARBA00006865"/>
    </source>
</evidence>
<dbReference type="EMBL" id="MU006595">
    <property type="protein sequence ID" value="KAF2743684.1"/>
    <property type="molecule type" value="Genomic_DNA"/>
</dbReference>
<reference evidence="8" key="1">
    <citation type="journal article" date="2020" name="Stud. Mycol.">
        <title>101 Dothideomycetes genomes: a test case for predicting lifestyles and emergence of pathogens.</title>
        <authorList>
            <person name="Haridas S."/>
            <person name="Albert R."/>
            <person name="Binder M."/>
            <person name="Bloem J."/>
            <person name="Labutti K."/>
            <person name="Salamov A."/>
            <person name="Andreopoulos B."/>
            <person name="Baker S."/>
            <person name="Barry K."/>
            <person name="Bills G."/>
            <person name="Bluhm B."/>
            <person name="Cannon C."/>
            <person name="Castanera R."/>
            <person name="Culley D."/>
            <person name="Daum C."/>
            <person name="Ezra D."/>
            <person name="Gonzalez J."/>
            <person name="Henrissat B."/>
            <person name="Kuo A."/>
            <person name="Liang C."/>
            <person name="Lipzen A."/>
            <person name="Lutzoni F."/>
            <person name="Magnuson J."/>
            <person name="Mondo S."/>
            <person name="Nolan M."/>
            <person name="Ohm R."/>
            <person name="Pangilinan J."/>
            <person name="Park H.-J."/>
            <person name="Ramirez L."/>
            <person name="Alfaro M."/>
            <person name="Sun H."/>
            <person name="Tritt A."/>
            <person name="Yoshinaga Y."/>
            <person name="Zwiers L.-H."/>
            <person name="Turgeon B."/>
            <person name="Goodwin S."/>
            <person name="Spatafora J."/>
            <person name="Crous P."/>
            <person name="Grigoriev I."/>
        </authorList>
    </citation>
    <scope>NUCLEOTIDE SEQUENCE</scope>
    <source>
        <strain evidence="8">CBS 119925</strain>
    </source>
</reference>
<name>A0A6A6V1R7_9PLEO</name>
<dbReference type="InterPro" id="IPR050546">
    <property type="entry name" value="Glycosyl_Hydrlase_16"/>
</dbReference>
<dbReference type="Gene3D" id="2.60.120.200">
    <property type="match status" value="1"/>
</dbReference>
<keyword evidence="4 8" id="KW-0378">Hydrolase</keyword>
<evidence type="ECO:0000256" key="6">
    <source>
        <dbReference type="SAM" id="SignalP"/>
    </source>
</evidence>
<dbReference type="CDD" id="cd02181">
    <property type="entry name" value="GH16_fungal_Lam16A_glucanase"/>
    <property type="match status" value="1"/>
</dbReference>
<dbReference type="PROSITE" id="PS51762">
    <property type="entry name" value="GH16_2"/>
    <property type="match status" value="1"/>
</dbReference>
<sequence>MTILKASATLLTLLTAVSAQPYTLHTDLSADNFFPNFDLYSGPDPTKGFVRYQDASSAINENLIAHLNGSVYLGVDFTTRNPSGRASVRMESKPVFNHGLLIADIKHMPANECGTWPAFWMLGKETWPKGGEIDILEGVNDQEHNAVTLHTDNGCVVDNSTFGAQFGGETVSQAPFTGLMETDNCDVKADKNKGCSIKAPEMITLPTVPGGGMGDTEGNGQLLKLPSYGTPFNNNNGGVYAMEWTPEGISTWFFARNAPGFPTEEQLTMSPDPLTWGAPIAKFAGRGCDFEEKFKDLRIIFNTAFCGEWAGNEDVWGASCKAKTGVDTCEEYVRENPEVFAEAYWEIAGLRWFEKEAVEKREVMSRSHARHFG</sequence>
<keyword evidence="9" id="KW-1185">Reference proteome</keyword>
<feature type="signal peptide" evidence="6">
    <location>
        <begin position="1"/>
        <end position="19"/>
    </location>
</feature>
<dbReference type="Proteomes" id="UP000799440">
    <property type="component" value="Unassembled WGS sequence"/>
</dbReference>
<dbReference type="PANTHER" id="PTHR10963">
    <property type="entry name" value="GLYCOSYL HYDROLASE-RELATED"/>
    <property type="match status" value="1"/>
</dbReference>
<dbReference type="OrthoDB" id="192832at2759"/>
<organism evidence="8 9">
    <name type="scientific">Sporormia fimetaria CBS 119925</name>
    <dbReference type="NCBI Taxonomy" id="1340428"/>
    <lineage>
        <taxon>Eukaryota</taxon>
        <taxon>Fungi</taxon>
        <taxon>Dikarya</taxon>
        <taxon>Ascomycota</taxon>
        <taxon>Pezizomycotina</taxon>
        <taxon>Dothideomycetes</taxon>
        <taxon>Pleosporomycetidae</taxon>
        <taxon>Pleosporales</taxon>
        <taxon>Sporormiaceae</taxon>
        <taxon>Sporormia</taxon>
    </lineage>
</organism>
<comment type="similarity">
    <text evidence="2">Belongs to the glycosyl hydrolase 16 family.</text>
</comment>
<feature type="domain" description="GH16" evidence="7">
    <location>
        <begin position="15"/>
        <end position="318"/>
    </location>
</feature>
<protein>
    <recommendedName>
        <fullName evidence="3">endo-1,3(4)-beta-glucanase</fullName>
        <ecNumber evidence="3">3.2.1.6</ecNumber>
    </recommendedName>
</protein>
<feature type="chain" id="PRO_5025369699" description="endo-1,3(4)-beta-glucanase" evidence="6">
    <location>
        <begin position="20"/>
        <end position="373"/>
    </location>
</feature>
<evidence type="ECO:0000256" key="5">
    <source>
        <dbReference type="ARBA" id="ARBA00023295"/>
    </source>
</evidence>
<evidence type="ECO:0000256" key="1">
    <source>
        <dbReference type="ARBA" id="ARBA00000124"/>
    </source>
</evidence>
<dbReference type="InterPro" id="IPR013320">
    <property type="entry name" value="ConA-like_dom_sf"/>
</dbReference>
<dbReference type="AlphaFoldDB" id="A0A6A6V1R7"/>
<dbReference type="PANTHER" id="PTHR10963:SF24">
    <property type="entry name" value="GLYCOSIDASE C21B10.07-RELATED"/>
    <property type="match status" value="1"/>
</dbReference>
<dbReference type="EC" id="3.2.1.6" evidence="3"/>
<evidence type="ECO:0000313" key="8">
    <source>
        <dbReference type="EMBL" id="KAF2743684.1"/>
    </source>
</evidence>
<evidence type="ECO:0000256" key="4">
    <source>
        <dbReference type="ARBA" id="ARBA00022801"/>
    </source>
</evidence>
<dbReference type="GO" id="GO:0052861">
    <property type="term" value="F:endo-1,3(4)-beta-glucanase activity"/>
    <property type="evidence" value="ECO:0007669"/>
    <property type="project" value="UniProtKB-EC"/>
</dbReference>
<dbReference type="InterPro" id="IPR000757">
    <property type="entry name" value="Beta-glucanase-like"/>
</dbReference>
<dbReference type="FunFam" id="2.60.120.200:FF:000114">
    <property type="entry name" value="Probable endo-1,3(4)-beta-glucanase NFIA_089530"/>
    <property type="match status" value="1"/>
</dbReference>
<accession>A0A6A6V1R7</accession>
<evidence type="ECO:0000259" key="7">
    <source>
        <dbReference type="PROSITE" id="PS51762"/>
    </source>
</evidence>
<comment type="catalytic activity">
    <reaction evidence="1">
        <text>Endohydrolysis of (1-&gt;3)- or (1-&gt;4)-linkages in beta-D-glucans when the glucose residue whose reducing group is involved in the linkage to be hydrolyzed is itself substituted at C-3.</text>
        <dbReference type="EC" id="3.2.1.6"/>
    </reaction>
</comment>
<dbReference type="Pfam" id="PF26113">
    <property type="entry name" value="GH16_XgeA"/>
    <property type="match status" value="2"/>
</dbReference>
<keyword evidence="5" id="KW-0326">Glycosidase</keyword>
<evidence type="ECO:0000256" key="3">
    <source>
        <dbReference type="ARBA" id="ARBA00012599"/>
    </source>
</evidence>
<proteinExistence type="inferred from homology"/>
<keyword evidence="6" id="KW-0732">Signal</keyword>
<dbReference type="GO" id="GO:0009251">
    <property type="term" value="P:glucan catabolic process"/>
    <property type="evidence" value="ECO:0007669"/>
    <property type="project" value="TreeGrafter"/>
</dbReference>
<gene>
    <name evidence="8" type="ORF">M011DRAFT_410025</name>
</gene>
<dbReference type="SUPFAM" id="SSF49899">
    <property type="entry name" value="Concanavalin A-like lectins/glucanases"/>
    <property type="match status" value="1"/>
</dbReference>
<evidence type="ECO:0000313" key="9">
    <source>
        <dbReference type="Proteomes" id="UP000799440"/>
    </source>
</evidence>